<evidence type="ECO:0000256" key="2">
    <source>
        <dbReference type="ARBA" id="ARBA00022448"/>
    </source>
</evidence>
<keyword evidence="7 9" id="KW-1133">Transmembrane helix</keyword>
<organism evidence="10">
    <name type="scientific">marine metagenome</name>
    <dbReference type="NCBI Taxonomy" id="408172"/>
    <lineage>
        <taxon>unclassified sequences</taxon>
        <taxon>metagenomes</taxon>
        <taxon>ecological metagenomes</taxon>
    </lineage>
</organism>
<dbReference type="InterPro" id="IPR001851">
    <property type="entry name" value="ABC_transp_permease"/>
</dbReference>
<feature type="transmembrane region" description="Helical" evidence="9">
    <location>
        <begin position="123"/>
        <end position="147"/>
    </location>
</feature>
<protein>
    <recommendedName>
        <fullName evidence="11">ABC transporter permease</fullName>
    </recommendedName>
</protein>
<feature type="transmembrane region" description="Helical" evidence="9">
    <location>
        <begin position="294"/>
        <end position="311"/>
    </location>
</feature>
<name>A0A382HTB8_9ZZZZ</name>
<sequence>MANPISQRLARHPEAGAFVGFIAVFLFFAALTPDTFLSGRSAASVLTSQAIPGIVALGVALLMISGEFDLSVGSILGVASLVFLELATHEVSPLAAASAGVAAGCFMGLINGLLLVWTRIPSFIITLGTLLVFRAICLTAISGGRIVRWSDVSRTDPVVLVPGLVALALCIAVAVVLLWTARDLGRYRPQNRFTLGLSRLGAGGCLLATVAVLGWSLGAGIFEPWVIDLFGVLNGRIDIGAAAGNFRMSIIWWLVLAALFHLLLTRTRFGNAVFATGGHGEAARAQGVDVDRTRVISFVICGGLAALAGVLQVCRLKSVDPLRGEGLELEVIAAVVIGGTLLKGGYGSIIGAVVGT</sequence>
<reference evidence="10" key="1">
    <citation type="submission" date="2018-05" db="EMBL/GenBank/DDBJ databases">
        <authorList>
            <person name="Lanie J.A."/>
            <person name="Ng W.-L."/>
            <person name="Kazmierczak K.M."/>
            <person name="Andrzejewski T.M."/>
            <person name="Davidsen T.M."/>
            <person name="Wayne K.J."/>
            <person name="Tettelin H."/>
            <person name="Glass J.I."/>
            <person name="Rusch D."/>
            <person name="Podicherti R."/>
            <person name="Tsui H.-C.T."/>
            <person name="Winkler M.E."/>
        </authorList>
    </citation>
    <scope>NUCLEOTIDE SEQUENCE</scope>
</reference>
<accession>A0A382HTB8</accession>
<dbReference type="PANTHER" id="PTHR32196">
    <property type="entry name" value="ABC TRANSPORTER PERMEASE PROTEIN YPHD-RELATED-RELATED"/>
    <property type="match status" value="1"/>
</dbReference>
<evidence type="ECO:0000256" key="1">
    <source>
        <dbReference type="ARBA" id="ARBA00004651"/>
    </source>
</evidence>
<evidence type="ECO:0008006" key="11">
    <source>
        <dbReference type="Google" id="ProtNLM"/>
    </source>
</evidence>
<feature type="non-terminal residue" evidence="10">
    <location>
        <position position="356"/>
    </location>
</feature>
<dbReference type="Pfam" id="PF02653">
    <property type="entry name" value="BPD_transp_2"/>
    <property type="match status" value="1"/>
</dbReference>
<evidence type="ECO:0000256" key="4">
    <source>
        <dbReference type="ARBA" id="ARBA00022519"/>
    </source>
</evidence>
<evidence type="ECO:0000256" key="5">
    <source>
        <dbReference type="ARBA" id="ARBA00022597"/>
    </source>
</evidence>
<feature type="transmembrane region" description="Helical" evidence="9">
    <location>
        <begin position="331"/>
        <end position="354"/>
    </location>
</feature>
<dbReference type="PANTHER" id="PTHR32196:SF32">
    <property type="entry name" value="XYLOSE TRANSPORT SYSTEM PERMEASE PROTEIN XYLH"/>
    <property type="match status" value="1"/>
</dbReference>
<evidence type="ECO:0000256" key="6">
    <source>
        <dbReference type="ARBA" id="ARBA00022692"/>
    </source>
</evidence>
<dbReference type="EMBL" id="UINC01063086">
    <property type="protein sequence ID" value="SVB90342.1"/>
    <property type="molecule type" value="Genomic_DNA"/>
</dbReference>
<feature type="transmembrane region" description="Helical" evidence="9">
    <location>
        <begin position="200"/>
        <end position="222"/>
    </location>
</feature>
<comment type="subcellular location">
    <subcellularLocation>
        <location evidence="1">Cell membrane</location>
        <topology evidence="1">Multi-pass membrane protein</topology>
    </subcellularLocation>
</comment>
<keyword evidence="6 9" id="KW-0812">Transmembrane</keyword>
<evidence type="ECO:0000256" key="3">
    <source>
        <dbReference type="ARBA" id="ARBA00022475"/>
    </source>
</evidence>
<evidence type="ECO:0000256" key="7">
    <source>
        <dbReference type="ARBA" id="ARBA00022989"/>
    </source>
</evidence>
<gene>
    <name evidence="10" type="ORF">METZ01_LOCUS243196</name>
</gene>
<keyword evidence="8 9" id="KW-0472">Membrane</keyword>
<feature type="transmembrane region" description="Helical" evidence="9">
    <location>
        <begin position="94"/>
        <end position="116"/>
    </location>
</feature>
<evidence type="ECO:0000256" key="8">
    <source>
        <dbReference type="ARBA" id="ARBA00023136"/>
    </source>
</evidence>
<keyword evidence="2" id="KW-0813">Transport</keyword>
<feature type="transmembrane region" description="Helical" evidence="9">
    <location>
        <begin position="242"/>
        <end position="264"/>
    </location>
</feature>
<dbReference type="GO" id="GO:0005886">
    <property type="term" value="C:plasma membrane"/>
    <property type="evidence" value="ECO:0007669"/>
    <property type="project" value="UniProtKB-SubCell"/>
</dbReference>
<dbReference type="GO" id="GO:0022857">
    <property type="term" value="F:transmembrane transporter activity"/>
    <property type="evidence" value="ECO:0007669"/>
    <property type="project" value="InterPro"/>
</dbReference>
<feature type="transmembrane region" description="Helical" evidence="9">
    <location>
        <begin position="159"/>
        <end position="179"/>
    </location>
</feature>
<dbReference type="CDD" id="cd06579">
    <property type="entry name" value="TM_PBP1_transp_AraH_like"/>
    <property type="match status" value="1"/>
</dbReference>
<proteinExistence type="predicted"/>
<keyword evidence="3" id="KW-1003">Cell membrane</keyword>
<dbReference type="AlphaFoldDB" id="A0A382HTB8"/>
<feature type="transmembrane region" description="Helical" evidence="9">
    <location>
        <begin position="12"/>
        <end position="31"/>
    </location>
</feature>
<evidence type="ECO:0000256" key="9">
    <source>
        <dbReference type="SAM" id="Phobius"/>
    </source>
</evidence>
<feature type="transmembrane region" description="Helical" evidence="9">
    <location>
        <begin position="43"/>
        <end position="63"/>
    </location>
</feature>
<keyword evidence="5" id="KW-0762">Sugar transport</keyword>
<keyword evidence="4" id="KW-0997">Cell inner membrane</keyword>
<evidence type="ECO:0000313" key="10">
    <source>
        <dbReference type="EMBL" id="SVB90342.1"/>
    </source>
</evidence>